<feature type="region of interest" description="Disordered" evidence="1">
    <location>
        <begin position="71"/>
        <end position="184"/>
    </location>
</feature>
<evidence type="ECO:0000313" key="3">
    <source>
        <dbReference type="EMBL" id="KAF2822976.1"/>
    </source>
</evidence>
<feature type="compositionally biased region" description="Low complexity" evidence="1">
    <location>
        <begin position="77"/>
        <end position="100"/>
    </location>
</feature>
<reference evidence="3" key="1">
    <citation type="journal article" date="2020" name="Stud. Mycol.">
        <title>101 Dothideomycetes genomes: a test case for predicting lifestyles and emergence of pathogens.</title>
        <authorList>
            <person name="Haridas S."/>
            <person name="Albert R."/>
            <person name="Binder M."/>
            <person name="Bloem J."/>
            <person name="Labutti K."/>
            <person name="Salamov A."/>
            <person name="Andreopoulos B."/>
            <person name="Baker S."/>
            <person name="Barry K."/>
            <person name="Bills G."/>
            <person name="Bluhm B."/>
            <person name="Cannon C."/>
            <person name="Castanera R."/>
            <person name="Culley D."/>
            <person name="Daum C."/>
            <person name="Ezra D."/>
            <person name="Gonzalez J."/>
            <person name="Henrissat B."/>
            <person name="Kuo A."/>
            <person name="Liang C."/>
            <person name="Lipzen A."/>
            <person name="Lutzoni F."/>
            <person name="Magnuson J."/>
            <person name="Mondo S."/>
            <person name="Nolan M."/>
            <person name="Ohm R."/>
            <person name="Pangilinan J."/>
            <person name="Park H.-J."/>
            <person name="Ramirez L."/>
            <person name="Alfaro M."/>
            <person name="Sun H."/>
            <person name="Tritt A."/>
            <person name="Yoshinaga Y."/>
            <person name="Zwiers L.-H."/>
            <person name="Turgeon B."/>
            <person name="Goodwin S."/>
            <person name="Spatafora J."/>
            <person name="Crous P."/>
            <person name="Grigoriev I."/>
        </authorList>
    </citation>
    <scope>NUCLEOTIDE SEQUENCE</scope>
    <source>
        <strain evidence="3">CBS 113818</strain>
    </source>
</reference>
<feature type="chain" id="PRO_5025332382" evidence="2">
    <location>
        <begin position="28"/>
        <end position="270"/>
    </location>
</feature>
<feature type="compositionally biased region" description="Pro residues" evidence="1">
    <location>
        <begin position="101"/>
        <end position="112"/>
    </location>
</feature>
<organism evidence="3 4">
    <name type="scientific">Ophiobolus disseminans</name>
    <dbReference type="NCBI Taxonomy" id="1469910"/>
    <lineage>
        <taxon>Eukaryota</taxon>
        <taxon>Fungi</taxon>
        <taxon>Dikarya</taxon>
        <taxon>Ascomycota</taxon>
        <taxon>Pezizomycotina</taxon>
        <taxon>Dothideomycetes</taxon>
        <taxon>Pleosporomycetidae</taxon>
        <taxon>Pleosporales</taxon>
        <taxon>Pleosporineae</taxon>
        <taxon>Phaeosphaeriaceae</taxon>
        <taxon>Ophiobolus</taxon>
    </lineage>
</organism>
<evidence type="ECO:0000313" key="4">
    <source>
        <dbReference type="Proteomes" id="UP000799424"/>
    </source>
</evidence>
<dbReference type="AlphaFoldDB" id="A0A6A6ZQA5"/>
<feature type="signal peptide" evidence="2">
    <location>
        <begin position="1"/>
        <end position="27"/>
    </location>
</feature>
<feature type="compositionally biased region" description="Low complexity" evidence="1">
    <location>
        <begin position="124"/>
        <end position="134"/>
    </location>
</feature>
<keyword evidence="4" id="KW-1185">Reference proteome</keyword>
<keyword evidence="2" id="KW-0732">Signal</keyword>
<evidence type="ECO:0000256" key="2">
    <source>
        <dbReference type="SAM" id="SignalP"/>
    </source>
</evidence>
<proteinExistence type="predicted"/>
<gene>
    <name evidence="3" type="ORF">CC86DRAFT_409747</name>
</gene>
<sequence length="270" mass="28335">MRLYTLMLLHAALAVAGLLDHVPTVLTRSPGGPMTIVEVRQALASPPYFPTAVGDCTWAIDKPMQSCFPWPHGKQNSTASSTAGGSSSKPTSSTGQATTPAPAPAPQHPSPAPNDSKISSGHCPAPVASASAGPAPGPAHPANTTSFSHTHSHKMGPHSTPAPEPQKPNLAPHDSNISSSHYSIPPVVRPIPKHNSTHHPIKGPSPVTGCTWVPDRPMQTCFPWAQHSNNTFHADVSGPPDPPVSFVILSKKTATVLVPRTFVTRIKRFA</sequence>
<evidence type="ECO:0000256" key="1">
    <source>
        <dbReference type="SAM" id="MobiDB-lite"/>
    </source>
</evidence>
<name>A0A6A6ZQA5_9PLEO</name>
<dbReference type="Proteomes" id="UP000799424">
    <property type="component" value="Unassembled WGS sequence"/>
</dbReference>
<protein>
    <submittedName>
        <fullName evidence="3">Uncharacterized protein</fullName>
    </submittedName>
</protein>
<dbReference type="EMBL" id="MU006233">
    <property type="protein sequence ID" value="KAF2822976.1"/>
    <property type="molecule type" value="Genomic_DNA"/>
</dbReference>
<accession>A0A6A6ZQA5</accession>